<comment type="caution">
    <text evidence="1">The sequence shown here is derived from an EMBL/GenBank/DDBJ whole genome shotgun (WGS) entry which is preliminary data.</text>
</comment>
<organism evidence="1">
    <name type="scientific">marine sediment metagenome</name>
    <dbReference type="NCBI Taxonomy" id="412755"/>
    <lineage>
        <taxon>unclassified sequences</taxon>
        <taxon>metagenomes</taxon>
        <taxon>ecological metagenomes</taxon>
    </lineage>
</organism>
<sequence length="43" mass="5006">MEKMSCNEFKERNGITGKLGTNKLNKKVLTGEEMDEIFLYDYS</sequence>
<name>A0A0F9A9P9_9ZZZZ</name>
<protein>
    <submittedName>
        <fullName evidence="1">Uncharacterized protein</fullName>
    </submittedName>
</protein>
<evidence type="ECO:0000313" key="1">
    <source>
        <dbReference type="EMBL" id="KKK94880.1"/>
    </source>
</evidence>
<dbReference type="AlphaFoldDB" id="A0A0F9A9P9"/>
<gene>
    <name evidence="1" type="ORF">LCGC14_2678420</name>
</gene>
<proteinExistence type="predicted"/>
<accession>A0A0F9A9P9</accession>
<reference evidence="1" key="1">
    <citation type="journal article" date="2015" name="Nature">
        <title>Complex archaea that bridge the gap between prokaryotes and eukaryotes.</title>
        <authorList>
            <person name="Spang A."/>
            <person name="Saw J.H."/>
            <person name="Jorgensen S.L."/>
            <person name="Zaremba-Niedzwiedzka K."/>
            <person name="Martijn J."/>
            <person name="Lind A.E."/>
            <person name="van Eijk R."/>
            <person name="Schleper C."/>
            <person name="Guy L."/>
            <person name="Ettema T.J."/>
        </authorList>
    </citation>
    <scope>NUCLEOTIDE SEQUENCE</scope>
</reference>
<dbReference type="EMBL" id="LAZR01047155">
    <property type="protein sequence ID" value="KKK94880.1"/>
    <property type="molecule type" value="Genomic_DNA"/>
</dbReference>